<dbReference type="Gene3D" id="3.30.420.10">
    <property type="entry name" value="Ribonuclease H-like superfamily/Ribonuclease H"/>
    <property type="match status" value="1"/>
</dbReference>
<dbReference type="EMBL" id="JAIQCV010000009">
    <property type="protein sequence ID" value="KAH1063899.1"/>
    <property type="molecule type" value="Genomic_DNA"/>
</dbReference>
<evidence type="ECO:0000313" key="4">
    <source>
        <dbReference type="Proteomes" id="UP000828251"/>
    </source>
</evidence>
<evidence type="ECO:0000259" key="1">
    <source>
        <dbReference type="Pfam" id="PF13456"/>
    </source>
</evidence>
<dbReference type="InterPro" id="IPR044730">
    <property type="entry name" value="RNase_H-like_dom_plant"/>
</dbReference>
<evidence type="ECO:0008006" key="5">
    <source>
        <dbReference type="Google" id="ProtNLM"/>
    </source>
</evidence>
<dbReference type="CDD" id="cd06222">
    <property type="entry name" value="RNase_H_like"/>
    <property type="match status" value="1"/>
</dbReference>
<dbReference type="InterPro" id="IPR012337">
    <property type="entry name" value="RNaseH-like_sf"/>
</dbReference>
<dbReference type="InterPro" id="IPR026960">
    <property type="entry name" value="RVT-Znf"/>
</dbReference>
<name>A0A9D3UXR4_9ROSI</name>
<dbReference type="PANTHER" id="PTHR33116:SF86">
    <property type="entry name" value="REVERSE TRANSCRIPTASE DOMAIN-CONTAINING PROTEIN"/>
    <property type="match status" value="1"/>
</dbReference>
<reference evidence="3 4" key="1">
    <citation type="journal article" date="2021" name="Plant Biotechnol. J.">
        <title>Multi-omics assisted identification of the key and species-specific regulatory components of drought-tolerant mechanisms in Gossypium stocksii.</title>
        <authorList>
            <person name="Yu D."/>
            <person name="Ke L."/>
            <person name="Zhang D."/>
            <person name="Wu Y."/>
            <person name="Sun Y."/>
            <person name="Mei J."/>
            <person name="Sun J."/>
            <person name="Sun Y."/>
        </authorList>
    </citation>
    <scope>NUCLEOTIDE SEQUENCE [LARGE SCALE GENOMIC DNA]</scope>
    <source>
        <strain evidence="4">cv. E1</strain>
        <tissue evidence="3">Leaf</tissue>
    </source>
</reference>
<feature type="domain" description="RNase H type-1" evidence="1">
    <location>
        <begin position="426"/>
        <end position="547"/>
    </location>
</feature>
<proteinExistence type="predicted"/>
<dbReference type="PANTHER" id="PTHR33116">
    <property type="entry name" value="REVERSE TRANSCRIPTASE ZINC-BINDING DOMAIN-CONTAINING PROTEIN-RELATED-RELATED"/>
    <property type="match status" value="1"/>
</dbReference>
<gene>
    <name evidence="3" type="ORF">J1N35_028886</name>
</gene>
<evidence type="ECO:0000259" key="2">
    <source>
        <dbReference type="Pfam" id="PF13966"/>
    </source>
</evidence>
<dbReference type="GO" id="GO:0004523">
    <property type="term" value="F:RNA-DNA hybrid ribonuclease activity"/>
    <property type="evidence" value="ECO:0007669"/>
    <property type="project" value="InterPro"/>
</dbReference>
<dbReference type="InterPro" id="IPR002156">
    <property type="entry name" value="RNaseH_domain"/>
</dbReference>
<dbReference type="AlphaFoldDB" id="A0A9D3UXR4"/>
<dbReference type="Proteomes" id="UP000828251">
    <property type="component" value="Unassembled WGS sequence"/>
</dbReference>
<accession>A0A9D3UXR4</accession>
<protein>
    <recommendedName>
        <fullName evidence="5">Reverse transcriptase</fullName>
    </recommendedName>
</protein>
<sequence>MAVKLDMSKAYDKVEWNFVEEVMIKMGFTKDWVDLIMSERLSALMRLAKKKGLIKGAKASRKGPEISHLLFVDDCVLFGEATDKGVRVLKDILKEYKVCSGQCVNFDKSTVYFSSNTTEDKKESVSTLLGVRRSSNLEKYLRLPNMVGRQKKESFQNLLDRVSTRIDRWSTRFLSQGGKEIFIKSVLQAILAYAMSCFLLPNFLCEKLESIFARFWWQKGNKGSYVWRSIWATKGTLEKGLIWKVGTGENISVLNNVWIPDYDKLKLSSGGNYAHVNTVADLINPISRTWRRELIVNTFPETEAELIIRIPLAIEAHTDYLAWNANPSGEFTVKSAYRLLQHLDPTAYALQTDYKNYLPTRVNLIHRNLRNNPLCPRCGVTAETTNHLFRECSVSKTVWKALAMETITLYASMEIGQWLTKGVKINFDAAFNDKTHLSASGVVVRDSRGIVLLSSSEIHRGVASAFAEEAIACRRATQVSIDMQNPDTTIEGDSLSVIRKCNDDKMDKSRIGAYIYYIQKMKSAARQLRFVHVTRSANTLAHILATESLKREEEVYLVGGILDFAKHQVRNESVREPD</sequence>
<keyword evidence="4" id="KW-1185">Reference proteome</keyword>
<dbReference type="SUPFAM" id="SSF53098">
    <property type="entry name" value="Ribonuclease H-like"/>
    <property type="match status" value="1"/>
</dbReference>
<organism evidence="3 4">
    <name type="scientific">Gossypium stocksii</name>
    <dbReference type="NCBI Taxonomy" id="47602"/>
    <lineage>
        <taxon>Eukaryota</taxon>
        <taxon>Viridiplantae</taxon>
        <taxon>Streptophyta</taxon>
        <taxon>Embryophyta</taxon>
        <taxon>Tracheophyta</taxon>
        <taxon>Spermatophyta</taxon>
        <taxon>Magnoliopsida</taxon>
        <taxon>eudicotyledons</taxon>
        <taxon>Gunneridae</taxon>
        <taxon>Pentapetalae</taxon>
        <taxon>rosids</taxon>
        <taxon>malvids</taxon>
        <taxon>Malvales</taxon>
        <taxon>Malvaceae</taxon>
        <taxon>Malvoideae</taxon>
        <taxon>Gossypium</taxon>
    </lineage>
</organism>
<dbReference type="InterPro" id="IPR036397">
    <property type="entry name" value="RNaseH_sf"/>
</dbReference>
<dbReference type="OrthoDB" id="1002648at2759"/>
<dbReference type="Pfam" id="PF13966">
    <property type="entry name" value="zf-RVT"/>
    <property type="match status" value="1"/>
</dbReference>
<comment type="caution">
    <text evidence="3">The sequence shown here is derived from an EMBL/GenBank/DDBJ whole genome shotgun (WGS) entry which is preliminary data.</text>
</comment>
<feature type="domain" description="Reverse transcriptase zinc-binding" evidence="2">
    <location>
        <begin position="355"/>
        <end position="399"/>
    </location>
</feature>
<dbReference type="Pfam" id="PF13456">
    <property type="entry name" value="RVT_3"/>
    <property type="match status" value="1"/>
</dbReference>
<dbReference type="GO" id="GO:0003676">
    <property type="term" value="F:nucleic acid binding"/>
    <property type="evidence" value="ECO:0007669"/>
    <property type="project" value="InterPro"/>
</dbReference>
<evidence type="ECO:0000313" key="3">
    <source>
        <dbReference type="EMBL" id="KAH1063899.1"/>
    </source>
</evidence>